<name>A0A949TV11_9CLOT</name>
<evidence type="ECO:0000313" key="4">
    <source>
        <dbReference type="Proteomes" id="UP000694308"/>
    </source>
</evidence>
<dbReference type="PANTHER" id="PTHR41299">
    <property type="entry name" value="THIAMINE PYROPHOSPHOKINASE"/>
    <property type="match status" value="1"/>
</dbReference>
<dbReference type="SMART" id="SM00983">
    <property type="entry name" value="TPK_B1_binding"/>
    <property type="match status" value="1"/>
</dbReference>
<dbReference type="CDD" id="cd07995">
    <property type="entry name" value="TPK"/>
    <property type="match status" value="1"/>
</dbReference>
<sequence>MKIVLVCGGNPPSYELLKEELEDSDYLICADSGGNCLYRYKIVPHYLMGDFDSINREALEFFTEHEECKVEEFPTDKNFTDTELVLNKAVELGGTEIVFLGCTGTRIDHVMSNLGMLRKCLNLNIKGHIRDEHNIITICDKPVTLKGEKGSAFSIQAYCDCVEKVNIIGARYKLTDYDLRLGDSRTVSNEFLNDDVQILFKKGTLLILYSKD</sequence>
<gene>
    <name evidence="3" type="ORF">I6U48_03320</name>
</gene>
<dbReference type="GO" id="GO:0030975">
    <property type="term" value="F:thiamine binding"/>
    <property type="evidence" value="ECO:0007669"/>
    <property type="project" value="InterPro"/>
</dbReference>
<dbReference type="GO" id="GO:0006772">
    <property type="term" value="P:thiamine metabolic process"/>
    <property type="evidence" value="ECO:0007669"/>
    <property type="project" value="UniProtKB-UniRule"/>
</dbReference>
<evidence type="ECO:0000259" key="2">
    <source>
        <dbReference type="SMART" id="SM00983"/>
    </source>
</evidence>
<proteinExistence type="predicted"/>
<feature type="domain" description="Thiamin pyrophosphokinase thiamin-binding" evidence="2">
    <location>
        <begin position="147"/>
        <end position="206"/>
    </location>
</feature>
<dbReference type="EMBL" id="JAEEGC010000014">
    <property type="protein sequence ID" value="MBV7271945.1"/>
    <property type="molecule type" value="Genomic_DNA"/>
</dbReference>
<dbReference type="AlphaFoldDB" id="A0A949TV11"/>
<dbReference type="EC" id="2.7.6.2" evidence="1"/>
<evidence type="ECO:0000313" key="3">
    <source>
        <dbReference type="EMBL" id="MBV7271945.1"/>
    </source>
</evidence>
<dbReference type="Pfam" id="PF04263">
    <property type="entry name" value="TPK_catalytic"/>
    <property type="match status" value="1"/>
</dbReference>
<dbReference type="InterPro" id="IPR053149">
    <property type="entry name" value="TPK"/>
</dbReference>
<dbReference type="InterPro" id="IPR007373">
    <property type="entry name" value="Thiamin_PyroPKinase_B1-bd"/>
</dbReference>
<comment type="caution">
    <text evidence="3">The sequence shown here is derived from an EMBL/GenBank/DDBJ whole genome shotgun (WGS) entry which is preliminary data.</text>
</comment>
<keyword evidence="4" id="KW-1185">Reference proteome</keyword>
<reference evidence="3" key="1">
    <citation type="submission" date="2020-12" db="EMBL/GenBank/DDBJ databases">
        <title>Clostridium thailandense sp. nov., a novel acetogenic bacterium isolated from peat land soil in Thailand.</title>
        <authorList>
            <person name="Chaikitkaew S."/>
            <person name="Birkeland N.K."/>
        </authorList>
    </citation>
    <scope>NUCLEOTIDE SEQUENCE</scope>
    <source>
        <strain evidence="3">PL3</strain>
    </source>
</reference>
<accession>A0A949TV11</accession>
<dbReference type="Proteomes" id="UP000694308">
    <property type="component" value="Unassembled WGS sequence"/>
</dbReference>
<dbReference type="Pfam" id="PF04265">
    <property type="entry name" value="TPK_B1_binding"/>
    <property type="match status" value="1"/>
</dbReference>
<dbReference type="NCBIfam" id="TIGR01378">
    <property type="entry name" value="thi_PPkinase"/>
    <property type="match status" value="1"/>
</dbReference>
<dbReference type="GO" id="GO:0005524">
    <property type="term" value="F:ATP binding"/>
    <property type="evidence" value="ECO:0007669"/>
    <property type="project" value="InterPro"/>
</dbReference>
<evidence type="ECO:0000256" key="1">
    <source>
        <dbReference type="NCBIfam" id="TIGR01378"/>
    </source>
</evidence>
<dbReference type="GO" id="GO:0009229">
    <property type="term" value="P:thiamine diphosphate biosynthetic process"/>
    <property type="evidence" value="ECO:0007669"/>
    <property type="project" value="InterPro"/>
</dbReference>
<dbReference type="GO" id="GO:0004788">
    <property type="term" value="F:thiamine diphosphokinase activity"/>
    <property type="evidence" value="ECO:0007669"/>
    <property type="project" value="UniProtKB-UniRule"/>
</dbReference>
<dbReference type="InterPro" id="IPR006282">
    <property type="entry name" value="Thi_PPkinase"/>
</dbReference>
<dbReference type="InterPro" id="IPR007371">
    <property type="entry name" value="TPK_catalytic"/>
</dbReference>
<organism evidence="3 4">
    <name type="scientific">Clostridium thailandense</name>
    <dbReference type="NCBI Taxonomy" id="2794346"/>
    <lineage>
        <taxon>Bacteria</taxon>
        <taxon>Bacillati</taxon>
        <taxon>Bacillota</taxon>
        <taxon>Clostridia</taxon>
        <taxon>Eubacteriales</taxon>
        <taxon>Clostridiaceae</taxon>
        <taxon>Clostridium</taxon>
    </lineage>
</organism>
<protein>
    <recommendedName>
        <fullName evidence="1">Thiamine diphosphokinase</fullName>
        <ecNumber evidence="1">2.7.6.2</ecNumber>
    </recommendedName>
</protein>
<dbReference type="RefSeq" id="WP_218318981.1">
    <property type="nucleotide sequence ID" value="NZ_JAEEGC010000014.1"/>
</dbReference>
<dbReference type="PANTHER" id="PTHR41299:SF1">
    <property type="entry name" value="THIAMINE PYROPHOSPHOKINASE"/>
    <property type="match status" value="1"/>
</dbReference>
<keyword evidence="3" id="KW-0808">Transferase</keyword>